<evidence type="ECO:0000259" key="14">
    <source>
        <dbReference type="Pfam" id="PF13733"/>
    </source>
</evidence>
<keyword evidence="8 11" id="KW-1133">Transmembrane helix</keyword>
<evidence type="ECO:0000259" key="13">
    <source>
        <dbReference type="Pfam" id="PF02709"/>
    </source>
</evidence>
<evidence type="ECO:0000256" key="7">
    <source>
        <dbReference type="ARBA" id="ARBA00022968"/>
    </source>
</evidence>
<evidence type="ECO:0000256" key="2">
    <source>
        <dbReference type="ARBA" id="ARBA00004922"/>
    </source>
</evidence>
<evidence type="ECO:0000256" key="5">
    <source>
        <dbReference type="ARBA" id="ARBA00022679"/>
    </source>
</evidence>
<dbReference type="InterPro" id="IPR027995">
    <property type="entry name" value="Galactosyl_T_N"/>
</dbReference>
<dbReference type="GO" id="GO:0030166">
    <property type="term" value="P:proteoglycan biosynthetic process"/>
    <property type="evidence" value="ECO:0007669"/>
    <property type="project" value="TreeGrafter"/>
</dbReference>
<keyword evidence="16" id="KW-1185">Reference proteome</keyword>
<dbReference type="Gene3D" id="3.90.550.10">
    <property type="entry name" value="Spore Coat Polysaccharide Biosynthesis Protein SpsA, Chain A"/>
    <property type="match status" value="1"/>
</dbReference>
<dbReference type="GO" id="GO:0046872">
    <property type="term" value="F:metal ion binding"/>
    <property type="evidence" value="ECO:0007669"/>
    <property type="project" value="UniProtKB-UniRule"/>
</dbReference>
<protein>
    <recommendedName>
        <fullName evidence="11">Beta-1,4-N-acetylgalactosaminyltransferase</fullName>
        <ecNumber evidence="11">2.4.1.-</ecNumber>
    </recommendedName>
    <alternativeName>
        <fullName evidence="11">Beta-4-GalNAcT</fullName>
    </alternativeName>
</protein>
<evidence type="ECO:0000256" key="12">
    <source>
        <dbReference type="SAM" id="MobiDB-lite"/>
    </source>
</evidence>
<dbReference type="GO" id="GO:0005975">
    <property type="term" value="P:carbohydrate metabolic process"/>
    <property type="evidence" value="ECO:0007669"/>
    <property type="project" value="InterPro"/>
</dbReference>
<feature type="region of interest" description="Disordered" evidence="12">
    <location>
        <begin position="1"/>
        <end position="23"/>
    </location>
</feature>
<dbReference type="GO" id="GO:0046525">
    <property type="term" value="F:xylosylprotein 4-beta-galactosyltransferase activity"/>
    <property type="evidence" value="ECO:0007669"/>
    <property type="project" value="TreeGrafter"/>
</dbReference>
<dbReference type="GO" id="GO:0005794">
    <property type="term" value="C:Golgi apparatus"/>
    <property type="evidence" value="ECO:0007669"/>
    <property type="project" value="TreeGrafter"/>
</dbReference>
<dbReference type="EMBL" id="JARK01001542">
    <property type="protein sequence ID" value="EYB91429.1"/>
    <property type="molecule type" value="Genomic_DNA"/>
</dbReference>
<evidence type="ECO:0000256" key="11">
    <source>
        <dbReference type="RuleBase" id="RU368121"/>
    </source>
</evidence>
<organism evidence="15 16">
    <name type="scientific">Ancylostoma ceylanicum</name>
    <dbReference type="NCBI Taxonomy" id="53326"/>
    <lineage>
        <taxon>Eukaryota</taxon>
        <taxon>Metazoa</taxon>
        <taxon>Ecdysozoa</taxon>
        <taxon>Nematoda</taxon>
        <taxon>Chromadorea</taxon>
        <taxon>Rhabditida</taxon>
        <taxon>Rhabditina</taxon>
        <taxon>Rhabditomorpha</taxon>
        <taxon>Strongyloidea</taxon>
        <taxon>Ancylostomatidae</taxon>
        <taxon>Ancylostomatinae</taxon>
        <taxon>Ancylostoma</taxon>
    </lineage>
</organism>
<dbReference type="EC" id="2.4.1.-" evidence="11"/>
<dbReference type="PANTHER" id="PTHR19300:SF30">
    <property type="entry name" value="BETA-1,4-GALACTOSYLTRANSFERASE 7"/>
    <property type="match status" value="1"/>
</dbReference>
<feature type="domain" description="Galactosyltransferase C-terminal" evidence="13">
    <location>
        <begin position="188"/>
        <end position="262"/>
    </location>
</feature>
<sequence>MTSTDLSCGECGTDRKPKSITEPGRRSEVEVELSVSLMALFAAKICMCRIRLWPRVIVPVLVINAVFLIYLVVNLGDSLIDRDEYVDQPTTPRPHKLCVIVPFRDRNEELSEFAPYLARFLHEQMVDHYILVMNQTDEYRFNRASLINVGWLESDRLGCDYMVMHDVDLLPLNPQISYGFPGEGTVRHISAPQYHPKYNYSKFIGGVLMLTMRDYKLVNGMSNKYWGWGLEDDEFYLRIRDGDLNLTRVENLSTDRSNTFRHLHGLERKRDYAVVTKDQRAMKRKRDYVSGLNSVRYNITARRFRTYGDATVHVIDVSLYCDMKWTPYFYNVITIRINILQVPRNTLLPLPETLKVKPRICLSVPT</sequence>
<keyword evidence="5 11" id="KW-0808">Transferase</keyword>
<evidence type="ECO:0000256" key="6">
    <source>
        <dbReference type="ARBA" id="ARBA00022692"/>
    </source>
</evidence>
<comment type="cofactor">
    <cofactor evidence="11">
        <name>Mn(2+)</name>
        <dbReference type="ChEBI" id="CHEBI:29035"/>
    </cofactor>
</comment>
<name>A0A016SM86_9BILA</name>
<keyword evidence="9 11" id="KW-0472">Membrane</keyword>
<comment type="pathway">
    <text evidence="2 11">Protein modification; protein glycosylation.</text>
</comment>
<dbReference type="PANTHER" id="PTHR19300">
    <property type="entry name" value="BETA-1,4-GALACTOSYLTRANSFERASE"/>
    <property type="match status" value="1"/>
</dbReference>
<comment type="subcellular location">
    <subcellularLocation>
        <location evidence="1 11">Membrane</location>
        <topology evidence="1 11">Single-pass type II membrane protein</topology>
    </subcellularLocation>
</comment>
<dbReference type="SUPFAM" id="SSF53448">
    <property type="entry name" value="Nucleotide-diphospho-sugar transferases"/>
    <property type="match status" value="1"/>
</dbReference>
<accession>A0A016SM86</accession>
<evidence type="ECO:0000313" key="15">
    <source>
        <dbReference type="EMBL" id="EYB91429.1"/>
    </source>
</evidence>
<dbReference type="STRING" id="53326.A0A016SM86"/>
<feature type="compositionally biased region" description="Basic and acidic residues" evidence="12">
    <location>
        <begin position="12"/>
        <end position="23"/>
    </location>
</feature>
<proteinExistence type="inferred from homology"/>
<dbReference type="InterPro" id="IPR029044">
    <property type="entry name" value="Nucleotide-diphossugar_trans"/>
</dbReference>
<keyword evidence="7 11" id="KW-0735">Signal-anchor</keyword>
<gene>
    <name evidence="15" type="primary">Acey_s0206.g1989</name>
    <name evidence="15" type="synonym">Acey-sqv-3</name>
    <name evidence="15" type="ORF">Y032_0206g1989</name>
</gene>
<comment type="function">
    <text evidence="11">Catalyzes the transfer of galactose onto proteins or lipids.</text>
</comment>
<dbReference type="UniPathway" id="UPA00378"/>
<dbReference type="AlphaFoldDB" id="A0A016SM86"/>
<dbReference type="PRINTS" id="PR02050">
    <property type="entry name" value="B14GALTRFASE"/>
</dbReference>
<keyword evidence="10 11" id="KW-0325">Glycoprotein</keyword>
<evidence type="ECO:0000256" key="4">
    <source>
        <dbReference type="ARBA" id="ARBA00022676"/>
    </source>
</evidence>
<dbReference type="InterPro" id="IPR003859">
    <property type="entry name" value="Galactosyl_T"/>
</dbReference>
<keyword evidence="4 11" id="KW-0328">Glycosyltransferase</keyword>
<evidence type="ECO:0000256" key="1">
    <source>
        <dbReference type="ARBA" id="ARBA00004606"/>
    </source>
</evidence>
<dbReference type="GO" id="GO:0016020">
    <property type="term" value="C:membrane"/>
    <property type="evidence" value="ECO:0007669"/>
    <property type="project" value="UniProtKB-SubCell"/>
</dbReference>
<feature type="transmembrane region" description="Helical" evidence="11">
    <location>
        <begin position="52"/>
        <end position="73"/>
    </location>
</feature>
<comment type="similarity">
    <text evidence="3 11">Belongs to the glycosyltransferase 7 family.</text>
</comment>
<evidence type="ECO:0000256" key="9">
    <source>
        <dbReference type="ARBA" id="ARBA00023136"/>
    </source>
</evidence>
<evidence type="ECO:0000256" key="8">
    <source>
        <dbReference type="ARBA" id="ARBA00022989"/>
    </source>
</evidence>
<dbReference type="Pfam" id="PF02709">
    <property type="entry name" value="Glyco_transf_7C"/>
    <property type="match status" value="1"/>
</dbReference>
<dbReference type="InterPro" id="IPR027791">
    <property type="entry name" value="Galactosyl_T_C"/>
</dbReference>
<evidence type="ECO:0000313" key="16">
    <source>
        <dbReference type="Proteomes" id="UP000024635"/>
    </source>
</evidence>
<keyword evidence="11" id="KW-0479">Metal-binding</keyword>
<feature type="domain" description="Galactosyltransferase N-terminal" evidence="14">
    <location>
        <begin position="94"/>
        <end position="178"/>
    </location>
</feature>
<keyword evidence="11" id="KW-0464">Manganese</keyword>
<dbReference type="OrthoDB" id="6020664at2759"/>
<dbReference type="Pfam" id="PF13733">
    <property type="entry name" value="Glyco_transf_7N"/>
    <property type="match status" value="1"/>
</dbReference>
<evidence type="ECO:0000256" key="10">
    <source>
        <dbReference type="ARBA" id="ARBA00023180"/>
    </source>
</evidence>
<comment type="caution">
    <text evidence="15">The sequence shown here is derived from an EMBL/GenBank/DDBJ whole genome shotgun (WGS) entry which is preliminary data.</text>
</comment>
<keyword evidence="6 11" id="KW-0812">Transmembrane</keyword>
<reference evidence="16" key="1">
    <citation type="journal article" date="2015" name="Nat. Genet.">
        <title>The genome and transcriptome of the zoonotic hookworm Ancylostoma ceylanicum identify infection-specific gene families.</title>
        <authorList>
            <person name="Schwarz E.M."/>
            <person name="Hu Y."/>
            <person name="Antoshechkin I."/>
            <person name="Miller M.M."/>
            <person name="Sternberg P.W."/>
            <person name="Aroian R.V."/>
        </authorList>
    </citation>
    <scope>NUCLEOTIDE SEQUENCE</scope>
    <source>
        <strain evidence="16">HY135</strain>
    </source>
</reference>
<dbReference type="Proteomes" id="UP000024635">
    <property type="component" value="Unassembled WGS sequence"/>
</dbReference>
<evidence type="ECO:0000256" key="3">
    <source>
        <dbReference type="ARBA" id="ARBA00005735"/>
    </source>
</evidence>